<evidence type="ECO:0000313" key="2">
    <source>
        <dbReference type="Proteomes" id="UP000007575"/>
    </source>
</evidence>
<dbReference type="KEGG" id="dgo:DGo_CA1609"/>
<protein>
    <submittedName>
        <fullName evidence="1">Uncharacterized protein</fullName>
    </submittedName>
</protein>
<dbReference type="HOGENOM" id="CLU_1154952_0_0_0"/>
<gene>
    <name evidence="1" type="ordered locus">DGo_CA1609</name>
</gene>
<organism evidence="1 2">
    <name type="scientific">Deinococcus gobiensis (strain DSM 21396 / JCM 16679 / CGMCC 1.7299 / I-0)</name>
    <dbReference type="NCBI Taxonomy" id="745776"/>
    <lineage>
        <taxon>Bacteria</taxon>
        <taxon>Thermotogati</taxon>
        <taxon>Deinococcota</taxon>
        <taxon>Deinococci</taxon>
        <taxon>Deinococcales</taxon>
        <taxon>Deinococcaceae</taxon>
        <taxon>Deinococcus</taxon>
    </lineage>
</organism>
<proteinExistence type="predicted"/>
<dbReference type="AlphaFoldDB" id="H8GV19"/>
<dbReference type="PATRIC" id="fig|745776.4.peg.1655"/>
<name>H8GV19_DEIGI</name>
<sequence>MQVTPLMSLSDDTGSSVVVKQAGRTVLTVKDWNVEAELQPVRPGGAPELVLSAYSGGAHCCTTMYVFTQDTGRLENLAIFDAGDDPGDWRDLNGDGVKEFVWGSNTLTYYDWSFADSPFLSTVLGWDGVRLADRTRLYAYVPAQAAARELRAMTDGLKAGQGVGDLKPRLGGYFANMVLAGRGAEAEKVLATQIFPKLPALKTWYVAHRTALVNSTYGQPEGRLQVADSKAYPLPREEQP</sequence>
<dbReference type="EMBL" id="CP002191">
    <property type="protein sequence ID" value="AFD25536.1"/>
    <property type="molecule type" value="Genomic_DNA"/>
</dbReference>
<evidence type="ECO:0000313" key="1">
    <source>
        <dbReference type="EMBL" id="AFD25536.1"/>
    </source>
</evidence>
<dbReference type="STRING" id="745776.DGo_CA1609"/>
<reference evidence="1 2" key="1">
    <citation type="journal article" date="2012" name="PLoS ONE">
        <title>Genome sequence and transcriptome analysis of the radioresistant bacterium Deinococcus gobiensis: insights into the extreme environmental adaptations.</title>
        <authorList>
            <person name="Yuan M."/>
            <person name="Chen M."/>
            <person name="Zhang W."/>
            <person name="Lu W."/>
            <person name="Wang J."/>
            <person name="Yang M."/>
            <person name="Zhao P."/>
            <person name="Tang R."/>
            <person name="Li X."/>
            <person name="Hao Y."/>
            <person name="Zhou Z."/>
            <person name="Zhan Y."/>
            <person name="Yu H."/>
            <person name="Teng C."/>
            <person name="Yan Y."/>
            <person name="Ping S."/>
            <person name="Wang Y."/>
            <person name="Lin M."/>
        </authorList>
    </citation>
    <scope>NUCLEOTIDE SEQUENCE [LARGE SCALE GENOMIC DNA]</scope>
    <source>
        <strain evidence="1 2">I-0</strain>
    </source>
</reference>
<dbReference type="eggNOG" id="ENOG503350R">
    <property type="taxonomic scope" value="Bacteria"/>
</dbReference>
<accession>H8GV19</accession>
<keyword evidence="2" id="KW-1185">Reference proteome</keyword>
<dbReference type="Proteomes" id="UP000007575">
    <property type="component" value="Chromosome"/>
</dbReference>